<dbReference type="PANTHER" id="PTHR35446">
    <property type="entry name" value="SI:CH211-175M2.5"/>
    <property type="match status" value="1"/>
</dbReference>
<reference evidence="2" key="1">
    <citation type="submission" date="2016-10" db="EMBL/GenBank/DDBJ databases">
        <authorList>
            <person name="de Groot N.N."/>
        </authorList>
    </citation>
    <scope>NUCLEOTIDE SEQUENCE</scope>
</reference>
<dbReference type="NCBIfam" id="TIGR00778">
    <property type="entry name" value="ahpD_dom"/>
    <property type="match status" value="1"/>
</dbReference>
<name>A0A1W1EHD6_9ZZZZ</name>
<sequence>MAYINLCKYEDMKPSIKEKAKPILEKSGRLGEIFELIALNEDIYFATDNMVQSYLLKETLLPYSTKERIALLISIENGCKMCVDVHKNIAKMLGMSDEQVEEVIDGVDTIKCSNEEKKLLNFCIKASKKDNYKIQQSDIDEIKNANYSELQILEAVAITGYFNYINTLSNVFGLGENS</sequence>
<dbReference type="AlphaFoldDB" id="A0A1W1EHD6"/>
<evidence type="ECO:0000313" key="2">
    <source>
        <dbReference type="EMBL" id="SHO80271.1"/>
    </source>
</evidence>
<evidence type="ECO:0000259" key="1">
    <source>
        <dbReference type="Pfam" id="PF02627"/>
    </source>
</evidence>
<accession>A0A1W1EHD6</accession>
<dbReference type="InterPro" id="IPR029032">
    <property type="entry name" value="AhpD-like"/>
</dbReference>
<dbReference type="Pfam" id="PF02627">
    <property type="entry name" value="CMD"/>
    <property type="match status" value="1"/>
</dbReference>
<gene>
    <name evidence="2" type="ORF">MNB_SV-15-364</name>
</gene>
<dbReference type="PANTHER" id="PTHR35446:SF2">
    <property type="entry name" value="CARBOXYMUCONOLACTONE DECARBOXYLASE-LIKE DOMAIN-CONTAINING PROTEIN"/>
    <property type="match status" value="1"/>
</dbReference>
<dbReference type="Gene3D" id="1.20.1290.10">
    <property type="entry name" value="AhpD-like"/>
    <property type="match status" value="1"/>
</dbReference>
<dbReference type="InterPro" id="IPR003779">
    <property type="entry name" value="CMD-like"/>
</dbReference>
<dbReference type="GO" id="GO:0051920">
    <property type="term" value="F:peroxiredoxin activity"/>
    <property type="evidence" value="ECO:0007669"/>
    <property type="project" value="InterPro"/>
</dbReference>
<organism evidence="2">
    <name type="scientific">hydrothermal vent metagenome</name>
    <dbReference type="NCBI Taxonomy" id="652676"/>
    <lineage>
        <taxon>unclassified sequences</taxon>
        <taxon>metagenomes</taxon>
        <taxon>ecological metagenomes</taxon>
    </lineage>
</organism>
<protein>
    <recommendedName>
        <fullName evidence="1">Carboxymuconolactone decarboxylase-like domain-containing protein</fullName>
    </recommendedName>
</protein>
<dbReference type="SUPFAM" id="SSF69118">
    <property type="entry name" value="AhpD-like"/>
    <property type="match status" value="1"/>
</dbReference>
<proteinExistence type="predicted"/>
<dbReference type="InterPro" id="IPR004675">
    <property type="entry name" value="AhpD_core"/>
</dbReference>
<dbReference type="EMBL" id="FRYL01000002">
    <property type="protein sequence ID" value="SHO80271.1"/>
    <property type="molecule type" value="Genomic_DNA"/>
</dbReference>
<feature type="domain" description="Carboxymuconolactone decarboxylase-like" evidence="1">
    <location>
        <begin position="55"/>
        <end position="120"/>
    </location>
</feature>